<accession>A0A124SGR4</accession>
<sequence length="98" mass="10437">MAAAAAASVGIAVKTLFIVLFITMVASFAYLLTIDGLGSCFNLNARWMVAGVTDFTIKIVVIGAWLVYKESNLMVPVALIASAFLLGRCGWHIRNQAG</sequence>
<reference evidence="2 3" key="1">
    <citation type="journal article" date="2016" name="Sci. Rep.">
        <title>The genome sequence of the outbreeding globe artichoke constructed de novo incorporating a phase-aware low-pass sequencing strategy of F1 progeny.</title>
        <authorList>
            <person name="Scaglione D."/>
            <person name="Reyes-Chin-Wo S."/>
            <person name="Acquadro A."/>
            <person name="Froenicke L."/>
            <person name="Portis E."/>
            <person name="Beitel C."/>
            <person name="Tirone M."/>
            <person name="Mauro R."/>
            <person name="Lo Monaco A."/>
            <person name="Mauromicale G."/>
            <person name="Faccioli P."/>
            <person name="Cattivelli L."/>
            <person name="Rieseberg L."/>
            <person name="Michelmore R."/>
            <person name="Lanteri S."/>
        </authorList>
    </citation>
    <scope>NUCLEOTIDE SEQUENCE [LARGE SCALE GENOMIC DNA]</scope>
    <source>
        <strain evidence="2">2C</strain>
    </source>
</reference>
<dbReference type="PANTHER" id="PTHR36318:SF4">
    <property type="entry name" value="REVERSE TRANSCRIPTASE, RNA-DEPENDENT DNA POLYMERASE-RELATED"/>
    <property type="match status" value="1"/>
</dbReference>
<dbReference type="EMBL" id="LEKV01001509">
    <property type="protein sequence ID" value="KVI07216.1"/>
    <property type="molecule type" value="Genomic_DNA"/>
</dbReference>
<gene>
    <name evidence="2" type="ORF">Ccrd_014406</name>
</gene>
<keyword evidence="1" id="KW-1133">Transmembrane helix</keyword>
<dbReference type="InterPro" id="IPR009943">
    <property type="entry name" value="DUF1475"/>
</dbReference>
<evidence type="ECO:0000313" key="2">
    <source>
        <dbReference type="EMBL" id="KVI07216.1"/>
    </source>
</evidence>
<dbReference type="AlphaFoldDB" id="A0A124SGR4"/>
<feature type="transmembrane region" description="Helical" evidence="1">
    <location>
        <begin position="45"/>
        <end position="67"/>
    </location>
</feature>
<proteinExistence type="predicted"/>
<protein>
    <submittedName>
        <fullName evidence="2">Uncharacterized protein</fullName>
    </submittedName>
</protein>
<organism evidence="2 3">
    <name type="scientific">Cynara cardunculus var. scolymus</name>
    <name type="common">Globe artichoke</name>
    <name type="synonym">Cynara scolymus</name>
    <dbReference type="NCBI Taxonomy" id="59895"/>
    <lineage>
        <taxon>Eukaryota</taxon>
        <taxon>Viridiplantae</taxon>
        <taxon>Streptophyta</taxon>
        <taxon>Embryophyta</taxon>
        <taxon>Tracheophyta</taxon>
        <taxon>Spermatophyta</taxon>
        <taxon>Magnoliopsida</taxon>
        <taxon>eudicotyledons</taxon>
        <taxon>Gunneridae</taxon>
        <taxon>Pentapetalae</taxon>
        <taxon>asterids</taxon>
        <taxon>campanulids</taxon>
        <taxon>Asterales</taxon>
        <taxon>Asteraceae</taxon>
        <taxon>Carduoideae</taxon>
        <taxon>Cardueae</taxon>
        <taxon>Carduinae</taxon>
        <taxon>Cynara</taxon>
    </lineage>
</organism>
<keyword evidence="1" id="KW-0812">Transmembrane</keyword>
<feature type="transmembrane region" description="Helical" evidence="1">
    <location>
        <begin position="73"/>
        <end position="91"/>
    </location>
</feature>
<dbReference type="PANTHER" id="PTHR36318">
    <property type="entry name" value="OS06G0581300 PROTEIN"/>
    <property type="match status" value="1"/>
</dbReference>
<feature type="transmembrane region" description="Helical" evidence="1">
    <location>
        <begin position="6"/>
        <end position="33"/>
    </location>
</feature>
<evidence type="ECO:0000313" key="3">
    <source>
        <dbReference type="Proteomes" id="UP000243975"/>
    </source>
</evidence>
<dbReference type="Pfam" id="PF07343">
    <property type="entry name" value="DUF1475"/>
    <property type="match status" value="1"/>
</dbReference>
<comment type="caution">
    <text evidence="2">The sequence shown here is derived from an EMBL/GenBank/DDBJ whole genome shotgun (WGS) entry which is preliminary data.</text>
</comment>
<name>A0A124SGR4_CYNCS</name>
<dbReference type="Gramene" id="KVI07216">
    <property type="protein sequence ID" value="KVI07216"/>
    <property type="gene ID" value="Ccrd_014406"/>
</dbReference>
<keyword evidence="1" id="KW-0472">Membrane</keyword>
<dbReference type="Proteomes" id="UP000243975">
    <property type="component" value="Unassembled WGS sequence"/>
</dbReference>
<keyword evidence="3" id="KW-1185">Reference proteome</keyword>
<evidence type="ECO:0000256" key="1">
    <source>
        <dbReference type="SAM" id="Phobius"/>
    </source>
</evidence>